<evidence type="ECO:0000313" key="3">
    <source>
        <dbReference type="EMBL" id="AFM13719.1"/>
    </source>
</evidence>
<sequence length="255" mass="28998">MLRYDRYEGQRDKTVIILHGLFGSAKNFSSVAAALTPYATVYAYDARNHGLSHHTATHNLNELSEDLAEFITEQQIKNPILIGHSLGGLTAMDYIRRRGDTVRALVVLDIAPRTYPLGHEKEIAAQKIMVSAMATRKDIDDVMQKVLPDRVVRQFLQMNIGRDETGQFVWQNNIAAIEDSKSRTVFPPYENPLFRGPVLSIRGLRSDYVTNEDIVRMRAAFPLLESHDLPDAAHWLHHTHRDEVTRLISAFVQRV</sequence>
<proteinExistence type="predicted"/>
<dbReference type="PANTHER" id="PTHR46118:SF4">
    <property type="entry name" value="PROTEIN ABHD11"/>
    <property type="match status" value="1"/>
</dbReference>
<dbReference type="Pfam" id="PF12697">
    <property type="entry name" value="Abhydrolase_6"/>
    <property type="match status" value="1"/>
</dbReference>
<dbReference type="AlphaFoldDB" id="I4B8W2"/>
<evidence type="ECO:0000259" key="2">
    <source>
        <dbReference type="Pfam" id="PF12697"/>
    </source>
</evidence>
<accession>I4B8W2</accession>
<protein>
    <submittedName>
        <fullName evidence="3">Alpha/beta hydrolase fold containing protein</fullName>
    </submittedName>
</protein>
<dbReference type="KEGG" id="tpx:Turpa_3080"/>
<organism evidence="3 4">
    <name type="scientific">Turneriella parva (strain ATCC BAA-1111 / DSM 21527 / NCTC 11395 / H)</name>
    <name type="common">Leptospira parva</name>
    <dbReference type="NCBI Taxonomy" id="869212"/>
    <lineage>
        <taxon>Bacteria</taxon>
        <taxon>Pseudomonadati</taxon>
        <taxon>Spirochaetota</taxon>
        <taxon>Spirochaetia</taxon>
        <taxon>Leptospirales</taxon>
        <taxon>Leptospiraceae</taxon>
        <taxon>Turneriella</taxon>
    </lineage>
</organism>
<dbReference type="SUPFAM" id="SSF53474">
    <property type="entry name" value="alpha/beta-Hydrolases"/>
    <property type="match status" value="1"/>
</dbReference>
<gene>
    <name evidence="3" type="ordered locus">Turpa_3080</name>
</gene>
<dbReference type="PANTHER" id="PTHR46118">
    <property type="entry name" value="PROTEIN ABHD11"/>
    <property type="match status" value="1"/>
</dbReference>
<dbReference type="EMBL" id="CP002959">
    <property type="protein sequence ID" value="AFM13719.1"/>
    <property type="molecule type" value="Genomic_DNA"/>
</dbReference>
<dbReference type="Proteomes" id="UP000006048">
    <property type="component" value="Chromosome"/>
</dbReference>
<dbReference type="OrthoDB" id="9775557at2"/>
<evidence type="ECO:0000313" key="4">
    <source>
        <dbReference type="Proteomes" id="UP000006048"/>
    </source>
</evidence>
<dbReference type="InterPro" id="IPR000073">
    <property type="entry name" value="AB_hydrolase_1"/>
</dbReference>
<keyword evidence="1 3" id="KW-0378">Hydrolase</keyword>
<feature type="domain" description="AB hydrolase-1" evidence="2">
    <location>
        <begin position="15"/>
        <end position="245"/>
    </location>
</feature>
<dbReference type="Gene3D" id="3.40.50.1820">
    <property type="entry name" value="alpha/beta hydrolase"/>
    <property type="match status" value="1"/>
</dbReference>
<dbReference type="InterPro" id="IPR029058">
    <property type="entry name" value="AB_hydrolase_fold"/>
</dbReference>
<dbReference type="HOGENOM" id="CLU_020336_53_1_12"/>
<dbReference type="GO" id="GO:0016787">
    <property type="term" value="F:hydrolase activity"/>
    <property type="evidence" value="ECO:0007669"/>
    <property type="project" value="UniProtKB-KW"/>
</dbReference>
<dbReference type="RefSeq" id="WP_014804220.1">
    <property type="nucleotide sequence ID" value="NC_018020.1"/>
</dbReference>
<name>I4B8W2_TURPD</name>
<evidence type="ECO:0000256" key="1">
    <source>
        <dbReference type="ARBA" id="ARBA00022801"/>
    </source>
</evidence>
<keyword evidence="4" id="KW-1185">Reference proteome</keyword>
<dbReference type="STRING" id="869212.Turpa_3080"/>
<reference evidence="3 4" key="1">
    <citation type="submission" date="2012-06" db="EMBL/GenBank/DDBJ databases">
        <title>The complete chromosome of genome of Turneriella parva DSM 21527.</title>
        <authorList>
            <consortium name="US DOE Joint Genome Institute (JGI-PGF)"/>
            <person name="Lucas S."/>
            <person name="Han J."/>
            <person name="Lapidus A."/>
            <person name="Bruce D."/>
            <person name="Goodwin L."/>
            <person name="Pitluck S."/>
            <person name="Peters L."/>
            <person name="Kyrpides N."/>
            <person name="Mavromatis K."/>
            <person name="Ivanova N."/>
            <person name="Mikhailova N."/>
            <person name="Chertkov O."/>
            <person name="Detter J.C."/>
            <person name="Tapia R."/>
            <person name="Han C."/>
            <person name="Land M."/>
            <person name="Hauser L."/>
            <person name="Markowitz V."/>
            <person name="Cheng J.-F."/>
            <person name="Hugenholtz P."/>
            <person name="Woyke T."/>
            <person name="Wu D."/>
            <person name="Gronow S."/>
            <person name="Wellnitz S."/>
            <person name="Brambilla E."/>
            <person name="Klenk H.-P."/>
            <person name="Eisen J.A."/>
        </authorList>
    </citation>
    <scope>NUCLEOTIDE SEQUENCE [LARGE SCALE GENOMIC DNA]</scope>
    <source>
        <strain evidence="4">ATCC BAA-1111 / DSM 21527 / NCTC 11395 / H</strain>
    </source>
</reference>